<dbReference type="Gene3D" id="2.60.120.1540">
    <property type="match status" value="1"/>
</dbReference>
<sequence length="1384" mass="154032">MKSLGMQMWTWTLSVLLSGICVSQAAPGPHYLVPIPAVLEAGAETTFCASVMEPNETLTITVTLVSAEENITLLTHTSDKDFHVCRQFQVPQKQKEVQNFTVEVRGNAFYSKEVRKVLIKSYKPFTFIQTDRPVFLPGQPVKFRVVSLDSKLRPASRTVSVWTDPNKNRIGQWLNETSERVILQRSYILNPEAREGEYRITVRAGEEKIFHSFKVEKYVLPKFDITLDVQDEISVAQEELKVKVCSKYTFGQPVPGEVTLKARRLLNHYFPIELQDDFQLVPPTYIEKNQTDQNGCATFTLALSTFDKLDLKAVQDVLDVSATVEEQGTGNRQEKKITISYVVGTLSIVNTTKIYNKGTDVEGIVSAKQFSLQFYILMNVSNTPTLEFRGYRLPYYDSTGYTLKQYKEIDEDTITVSSLKLQTRDETLSCGKEEELQIAYTVVGEPQGSVDFLILILARGAILTQGFQKFEWLVFFVSVNQGTLSFKLEVSPDMAPEIQVVVYAVLPSENVIADSADFNIEKCFGNKVSLEFAPTTSVPREEVDIQVTAQPDSLCGVSAVDQSVLIKEPGKTLEAEQIYDLLPVKKKNSIPDEVVDATECLPVRPKRSIAPDPLESPDDAFSVFSDVGLKMATNLLIKVPSCLKYKGREYQHGDLFYVPIVEISDIADDSDEYEVIETVRTFFPETWIWDLVEVGDSGRKDVAFKVPDTITTWETEAFCLSPRGFGLAPRQKFTVFQPFFLELTLPYSIIRGESFQLTASVFNYQSDCLMIAVKPTISTNYILESATEDQNIFCLCGKERRTVTWTVTVLNLGVANVTVSAEAVESHVLCNNEVVEVPKLGRIDTVIKPVIVKAEGIEKTDPYSWLMCPNGFVLSEEVDISLPADVIDGSARASVSVLGDILGRALQNLDGLLRLPRGCGEQNIALLAPDIYLLEYLNSTQQLTPAISDKATGFLTSGYQRQLNYKDKDGGYSTFGSGAANTWLTAFVLRSFSRAQSFIYIDPAVIDESKTWLKNNQLESGCFEKSGRLFNNRMKGGVSDEVTLTAYVTAAFLESGNRVVKRSLRCLKESFSELNNTYTAALTAYAFSLAGDVETRDRLLQHLDSVAIREGGFLHWSRKATDESESLSVEISSYVLLAKLSASPSAEDLGYASSIVRWLARQQNAFGGFSSTQDTVVALQALALYSTLVFSPGGSSTVKVQGPSSALLFEVNPDNALLYQQSALQDVTGKFSLEVNGSACVSIQIAVDYNVPIPVPISTLSVKVKTEVDDGNPRRPKLKLKLQLLYSGKESNTNMVILDIKVLSGFVPDEQSLKRLRGTLLVDRVDRQDDHVQVYLRELSKDASLNLNLDIVQEVQVQNLKPAVIQLYDYYQPSNRAEVEYTLP</sequence>
<evidence type="ECO:0000256" key="1">
    <source>
        <dbReference type="ARBA" id="ARBA00010952"/>
    </source>
</evidence>
<evidence type="ECO:0000313" key="12">
    <source>
        <dbReference type="Proteomes" id="UP000472267"/>
    </source>
</evidence>
<dbReference type="Pfam" id="PF00207">
    <property type="entry name" value="A2M"/>
    <property type="match status" value="1"/>
</dbReference>
<dbReference type="SMART" id="SM01360">
    <property type="entry name" value="A2M"/>
    <property type="match status" value="1"/>
</dbReference>
<dbReference type="Gene3D" id="2.60.40.10">
    <property type="entry name" value="Immunoglobulins"/>
    <property type="match status" value="1"/>
</dbReference>
<dbReference type="GO" id="GO:0007399">
    <property type="term" value="P:nervous system development"/>
    <property type="evidence" value="ECO:0007669"/>
    <property type="project" value="UniProtKB-ARBA"/>
</dbReference>
<dbReference type="InterPro" id="IPR041813">
    <property type="entry name" value="A2M_TED"/>
</dbReference>
<gene>
    <name evidence="11" type="primary">LOC115400037</name>
</gene>
<reference evidence="11" key="1">
    <citation type="submission" date="2019-06" db="EMBL/GenBank/DDBJ databases">
        <authorList>
            <consortium name="Wellcome Sanger Institute Data Sharing"/>
        </authorList>
    </citation>
    <scope>NUCLEOTIDE SEQUENCE [LARGE SCALE GENOMIC DNA]</scope>
</reference>
<feature type="domain" description="Alpha-2-macroglobulin bait region" evidence="8">
    <location>
        <begin position="419"/>
        <end position="567"/>
    </location>
</feature>
<evidence type="ECO:0000256" key="6">
    <source>
        <dbReference type="ARBA" id="ARBA00023180"/>
    </source>
</evidence>
<dbReference type="GO" id="GO:0004867">
    <property type="term" value="F:serine-type endopeptidase inhibitor activity"/>
    <property type="evidence" value="ECO:0007669"/>
    <property type="project" value="UniProtKB-KW"/>
</dbReference>
<name>A0A672JDG7_SALFA</name>
<dbReference type="PANTHER" id="PTHR11412:SF150">
    <property type="entry name" value="ALPHA-2-MACROGLOBULIN-RELATED"/>
    <property type="match status" value="1"/>
</dbReference>
<dbReference type="Gene3D" id="2.60.40.1940">
    <property type="match status" value="1"/>
</dbReference>
<dbReference type="Gene3D" id="2.20.130.20">
    <property type="match status" value="1"/>
</dbReference>
<keyword evidence="3 7" id="KW-0732">Signal</keyword>
<evidence type="ECO:0000256" key="5">
    <source>
        <dbReference type="ARBA" id="ARBA00023157"/>
    </source>
</evidence>
<dbReference type="InterPro" id="IPR011626">
    <property type="entry name" value="Alpha-macroglobulin_TED"/>
</dbReference>
<dbReference type="OMA" id="HHICISA"/>
<dbReference type="PROSITE" id="PS00477">
    <property type="entry name" value="ALPHA_2_MACROGLOBULIN"/>
    <property type="match status" value="1"/>
</dbReference>
<dbReference type="Pfam" id="PF07677">
    <property type="entry name" value="A2M_recep"/>
    <property type="match status" value="1"/>
</dbReference>
<dbReference type="Pfam" id="PF07703">
    <property type="entry name" value="A2M_BRD"/>
    <property type="match status" value="1"/>
</dbReference>
<dbReference type="CDD" id="cd02897">
    <property type="entry name" value="A2M_2"/>
    <property type="match status" value="1"/>
</dbReference>
<dbReference type="SMART" id="SM01361">
    <property type="entry name" value="A2M_recep"/>
    <property type="match status" value="1"/>
</dbReference>
<feature type="signal peptide" evidence="7">
    <location>
        <begin position="1"/>
        <end position="25"/>
    </location>
</feature>
<evidence type="ECO:0000259" key="8">
    <source>
        <dbReference type="SMART" id="SM01359"/>
    </source>
</evidence>
<dbReference type="FunFam" id="1.50.10.20:FF:000001">
    <property type="entry name" value="CD109 isoform 1"/>
    <property type="match status" value="1"/>
</dbReference>
<dbReference type="PANTHER" id="PTHR11412">
    <property type="entry name" value="MACROGLOBULIN / COMPLEMENT"/>
    <property type="match status" value="1"/>
</dbReference>
<dbReference type="FunFam" id="2.60.40.1930:FF:000001">
    <property type="entry name" value="CD109 isoform 3"/>
    <property type="match status" value="1"/>
</dbReference>
<dbReference type="InterPro" id="IPR013783">
    <property type="entry name" value="Ig-like_fold"/>
</dbReference>
<dbReference type="Proteomes" id="UP000472267">
    <property type="component" value="Chromosome 14"/>
</dbReference>
<dbReference type="InParanoid" id="A0A672JDG7"/>
<evidence type="ECO:0008006" key="13">
    <source>
        <dbReference type="Google" id="ProtNLM"/>
    </source>
</evidence>
<feature type="domain" description="Alpha-2-macroglobulin" evidence="9">
    <location>
        <begin position="686"/>
        <end position="775"/>
    </location>
</feature>
<reference evidence="11" key="2">
    <citation type="submission" date="2025-08" db="UniProtKB">
        <authorList>
            <consortium name="Ensembl"/>
        </authorList>
    </citation>
    <scope>IDENTIFICATION</scope>
</reference>
<evidence type="ECO:0000259" key="10">
    <source>
        <dbReference type="SMART" id="SM01361"/>
    </source>
</evidence>
<dbReference type="InterPro" id="IPR047565">
    <property type="entry name" value="Alpha-macroglob_thiol-ester_cl"/>
</dbReference>
<dbReference type="InterPro" id="IPR050473">
    <property type="entry name" value="A2M/Complement_sys"/>
</dbReference>
<dbReference type="Pfam" id="PF17791">
    <property type="entry name" value="MG3"/>
    <property type="match status" value="1"/>
</dbReference>
<dbReference type="SUPFAM" id="SSF81296">
    <property type="entry name" value="E set domains"/>
    <property type="match status" value="1"/>
</dbReference>
<dbReference type="Gene3D" id="1.50.10.20">
    <property type="match status" value="1"/>
</dbReference>
<keyword evidence="5" id="KW-1015">Disulfide bond</keyword>
<dbReference type="Pfam" id="PF07678">
    <property type="entry name" value="TED_complement"/>
    <property type="match status" value="1"/>
</dbReference>
<dbReference type="InterPro" id="IPR036595">
    <property type="entry name" value="A-macroglobulin_rcpt-bd_sf"/>
</dbReference>
<dbReference type="InterPro" id="IPR001599">
    <property type="entry name" value="Macroglobln_a2"/>
</dbReference>
<organism evidence="11 12">
    <name type="scientific">Salarias fasciatus</name>
    <name type="common">Jewelled blenny</name>
    <name type="synonym">Blennius fasciatus</name>
    <dbReference type="NCBI Taxonomy" id="181472"/>
    <lineage>
        <taxon>Eukaryota</taxon>
        <taxon>Metazoa</taxon>
        <taxon>Chordata</taxon>
        <taxon>Craniata</taxon>
        <taxon>Vertebrata</taxon>
        <taxon>Euteleostomi</taxon>
        <taxon>Actinopterygii</taxon>
        <taxon>Neopterygii</taxon>
        <taxon>Teleostei</taxon>
        <taxon>Neoteleostei</taxon>
        <taxon>Acanthomorphata</taxon>
        <taxon>Ovalentaria</taxon>
        <taxon>Blenniimorphae</taxon>
        <taxon>Blenniiformes</taxon>
        <taxon>Blennioidei</taxon>
        <taxon>Blenniidae</taxon>
        <taxon>Salariinae</taxon>
        <taxon>Salarias</taxon>
    </lineage>
</organism>
<feature type="domain" description="Alpha-macroglobulin receptor-binding" evidence="10">
    <location>
        <begin position="1293"/>
        <end position="1381"/>
    </location>
</feature>
<evidence type="ECO:0000256" key="4">
    <source>
        <dbReference type="ARBA" id="ARBA00022900"/>
    </source>
</evidence>
<dbReference type="GO" id="GO:0005615">
    <property type="term" value="C:extracellular space"/>
    <property type="evidence" value="ECO:0007669"/>
    <property type="project" value="InterPro"/>
</dbReference>
<keyword evidence="12" id="KW-1185">Reference proteome</keyword>
<evidence type="ECO:0000256" key="2">
    <source>
        <dbReference type="ARBA" id="ARBA00022690"/>
    </source>
</evidence>
<dbReference type="SUPFAM" id="SSF48239">
    <property type="entry name" value="Terpenoid cyclases/Protein prenyltransferases"/>
    <property type="match status" value="1"/>
</dbReference>
<keyword evidence="6" id="KW-0325">Glycoprotein</keyword>
<dbReference type="InterPro" id="IPR008930">
    <property type="entry name" value="Terpenoid_cyclase/PrenylTrfase"/>
</dbReference>
<dbReference type="InterPro" id="IPR041555">
    <property type="entry name" value="MG3"/>
</dbReference>
<feature type="chain" id="PRO_5025494872" description="Alpha-2-macroglobulin bait region domain-containing protein" evidence="7">
    <location>
        <begin position="26"/>
        <end position="1384"/>
    </location>
</feature>
<evidence type="ECO:0000256" key="7">
    <source>
        <dbReference type="SAM" id="SignalP"/>
    </source>
</evidence>
<dbReference type="Gene3D" id="2.60.40.1930">
    <property type="match status" value="2"/>
</dbReference>
<dbReference type="Ensembl" id="ENSSFAT00005053895.1">
    <property type="protein sequence ID" value="ENSSFAP00005052238.1"/>
    <property type="gene ID" value="ENSSFAG00005025034.1"/>
</dbReference>
<reference evidence="11" key="3">
    <citation type="submission" date="2025-09" db="UniProtKB">
        <authorList>
            <consortium name="Ensembl"/>
        </authorList>
    </citation>
    <scope>IDENTIFICATION</scope>
</reference>
<evidence type="ECO:0000313" key="11">
    <source>
        <dbReference type="Ensembl" id="ENSSFAP00005052238.1"/>
    </source>
</evidence>
<dbReference type="Gene3D" id="2.60.40.690">
    <property type="entry name" value="Alpha-macroglobulin, receptor-binding domain"/>
    <property type="match status" value="1"/>
</dbReference>
<dbReference type="SMART" id="SM01419">
    <property type="entry name" value="Thiol-ester_cl"/>
    <property type="match status" value="1"/>
</dbReference>
<dbReference type="InterPro" id="IPR009048">
    <property type="entry name" value="A-macroglobulin_rcpt-bd"/>
</dbReference>
<dbReference type="Pfam" id="PF01835">
    <property type="entry name" value="MG2"/>
    <property type="match status" value="1"/>
</dbReference>
<dbReference type="FunCoup" id="A0A672JDG7">
    <property type="interactions" value="278"/>
</dbReference>
<protein>
    <recommendedName>
        <fullName evidence="13">Alpha-2-macroglobulin bait region domain-containing protein</fullName>
    </recommendedName>
</protein>
<dbReference type="SUPFAM" id="SSF49410">
    <property type="entry name" value="Alpha-macroglobulin receptor domain"/>
    <property type="match status" value="1"/>
</dbReference>
<proteinExistence type="inferred from homology"/>
<dbReference type="InterPro" id="IPR002890">
    <property type="entry name" value="MG2"/>
</dbReference>
<comment type="similarity">
    <text evidence="1">Belongs to the protease inhibitor I39 (alpha-2-macroglobulin) family.</text>
</comment>
<dbReference type="Gene3D" id="6.20.50.160">
    <property type="match status" value="1"/>
</dbReference>
<accession>A0A672JDG7</accession>
<evidence type="ECO:0000259" key="9">
    <source>
        <dbReference type="SMART" id="SM01360"/>
    </source>
</evidence>
<evidence type="ECO:0000256" key="3">
    <source>
        <dbReference type="ARBA" id="ARBA00022729"/>
    </source>
</evidence>
<keyword evidence="2" id="KW-0646">Protease inhibitor</keyword>
<dbReference type="InterPro" id="IPR019742">
    <property type="entry name" value="MacrogloblnA2_CS"/>
</dbReference>
<dbReference type="SMART" id="SM01359">
    <property type="entry name" value="A2M_N_2"/>
    <property type="match status" value="1"/>
</dbReference>
<keyword evidence="4" id="KW-0722">Serine protease inhibitor</keyword>
<dbReference type="InterPro" id="IPR011625">
    <property type="entry name" value="A2M_N_BRD"/>
</dbReference>
<dbReference type="InterPro" id="IPR014756">
    <property type="entry name" value="Ig_E-set"/>
</dbReference>